<evidence type="ECO:0000313" key="2">
    <source>
        <dbReference type="Proteomes" id="UP001056120"/>
    </source>
</evidence>
<dbReference type="Proteomes" id="UP001056120">
    <property type="component" value="Linkage Group LG11"/>
</dbReference>
<accession>A0ACB9HNU3</accession>
<protein>
    <submittedName>
        <fullName evidence="1">Uncharacterized protein</fullName>
    </submittedName>
</protein>
<dbReference type="EMBL" id="CM042028">
    <property type="protein sequence ID" value="KAI3797282.1"/>
    <property type="molecule type" value="Genomic_DNA"/>
</dbReference>
<reference evidence="2" key="1">
    <citation type="journal article" date="2022" name="Mol. Ecol. Resour.">
        <title>The genomes of chicory, endive, great burdock and yacon provide insights into Asteraceae palaeo-polyploidization history and plant inulin production.</title>
        <authorList>
            <person name="Fan W."/>
            <person name="Wang S."/>
            <person name="Wang H."/>
            <person name="Wang A."/>
            <person name="Jiang F."/>
            <person name="Liu H."/>
            <person name="Zhao H."/>
            <person name="Xu D."/>
            <person name="Zhang Y."/>
        </authorList>
    </citation>
    <scope>NUCLEOTIDE SEQUENCE [LARGE SCALE GENOMIC DNA]</scope>
    <source>
        <strain evidence="2">cv. Yunnan</strain>
    </source>
</reference>
<organism evidence="1 2">
    <name type="scientific">Smallanthus sonchifolius</name>
    <dbReference type="NCBI Taxonomy" id="185202"/>
    <lineage>
        <taxon>Eukaryota</taxon>
        <taxon>Viridiplantae</taxon>
        <taxon>Streptophyta</taxon>
        <taxon>Embryophyta</taxon>
        <taxon>Tracheophyta</taxon>
        <taxon>Spermatophyta</taxon>
        <taxon>Magnoliopsida</taxon>
        <taxon>eudicotyledons</taxon>
        <taxon>Gunneridae</taxon>
        <taxon>Pentapetalae</taxon>
        <taxon>asterids</taxon>
        <taxon>campanulids</taxon>
        <taxon>Asterales</taxon>
        <taxon>Asteraceae</taxon>
        <taxon>Asteroideae</taxon>
        <taxon>Heliantheae alliance</taxon>
        <taxon>Millerieae</taxon>
        <taxon>Smallanthus</taxon>
    </lineage>
</organism>
<keyword evidence="2" id="KW-1185">Reference proteome</keyword>
<comment type="caution">
    <text evidence="1">The sequence shown here is derived from an EMBL/GenBank/DDBJ whole genome shotgun (WGS) entry which is preliminary data.</text>
</comment>
<gene>
    <name evidence="1" type="ORF">L1987_32538</name>
</gene>
<name>A0ACB9HNU3_9ASTR</name>
<proteinExistence type="predicted"/>
<reference evidence="1 2" key="2">
    <citation type="journal article" date="2022" name="Mol. Ecol. Resour.">
        <title>The genomes of chicory, endive, great burdock and yacon provide insights into Asteraceae paleo-polyploidization history and plant inulin production.</title>
        <authorList>
            <person name="Fan W."/>
            <person name="Wang S."/>
            <person name="Wang H."/>
            <person name="Wang A."/>
            <person name="Jiang F."/>
            <person name="Liu H."/>
            <person name="Zhao H."/>
            <person name="Xu D."/>
            <person name="Zhang Y."/>
        </authorList>
    </citation>
    <scope>NUCLEOTIDE SEQUENCE [LARGE SCALE GENOMIC DNA]</scope>
    <source>
        <strain evidence="2">cv. Yunnan</strain>
        <tissue evidence="1">Leaves</tissue>
    </source>
</reference>
<sequence>MDLIAKASSPRRWIVLFVEFGLKILPCGDRIVGKGVKPSRCATREREWEETQVDSLLRHTRDIEGMAGRVTEDLAPMTPSLALWYMVRVAGGSSSPILGNGTGLLERSWVLKSSFKRS</sequence>
<evidence type="ECO:0000313" key="1">
    <source>
        <dbReference type="EMBL" id="KAI3797282.1"/>
    </source>
</evidence>